<name>A0ABQ5EZT3_9ASTR</name>
<organism evidence="2 3">
    <name type="scientific">Tanacetum coccineum</name>
    <dbReference type="NCBI Taxonomy" id="301880"/>
    <lineage>
        <taxon>Eukaryota</taxon>
        <taxon>Viridiplantae</taxon>
        <taxon>Streptophyta</taxon>
        <taxon>Embryophyta</taxon>
        <taxon>Tracheophyta</taxon>
        <taxon>Spermatophyta</taxon>
        <taxon>Magnoliopsida</taxon>
        <taxon>eudicotyledons</taxon>
        <taxon>Gunneridae</taxon>
        <taxon>Pentapetalae</taxon>
        <taxon>asterids</taxon>
        <taxon>campanulids</taxon>
        <taxon>Asterales</taxon>
        <taxon>Asteraceae</taxon>
        <taxon>Asteroideae</taxon>
        <taxon>Anthemideae</taxon>
        <taxon>Anthemidinae</taxon>
        <taxon>Tanacetum</taxon>
    </lineage>
</organism>
<proteinExistence type="predicted"/>
<sequence>MAFQVDLEPDECSWISDAYTYEGNEYFLSYKAYNRGNVIFGSNLRGNIIGKGHQPVDGNDLDKEEAIREIEKKNLEIIVEDETFEIDEIVNIKESRNHPLENVLRMELQEENFNWKGWCYSNTSTNFIEWMMQKKSGKPSELGLVFRRVEKGLKDSNKLLSLLEAHGADSVGKPLYNRFTKTNDFKGVPHPLSGDYTPTPQEEIDESLYVYVLRYFGTSSEHSVDPESEISSVPPEVYVSTPITTNEKEGENLGKVTPFTTEEYFFCGSLVNLIKDCDFMKRKWQERLEFKKQRSLQVLNTGNGVAKPVWTNDKQGEIGGSAVKTSAGYNWRNSNPNSNCNSGPTFIRTVNAKGPQGSSNEELVDRGIFDSGCSGHMTGNKDQLEDFEEFNEGYVTFRGSKGYISVGYSFWTSKDETSGILQNFIRQIENQFLNAFEEKDEDVELIVMPSTVRNTEEKAESRQSSTNSKKEEILTEPQQERGGGECFSTGHFRRYS</sequence>
<evidence type="ECO:0000256" key="1">
    <source>
        <dbReference type="SAM" id="MobiDB-lite"/>
    </source>
</evidence>
<dbReference type="EMBL" id="BQNB010016857">
    <property type="protein sequence ID" value="GJT56578.1"/>
    <property type="molecule type" value="Genomic_DNA"/>
</dbReference>
<gene>
    <name evidence="2" type="ORF">Tco_0991632</name>
</gene>
<comment type="caution">
    <text evidence="2">The sequence shown here is derived from an EMBL/GenBank/DDBJ whole genome shotgun (WGS) entry which is preliminary data.</text>
</comment>
<reference evidence="2" key="2">
    <citation type="submission" date="2022-01" db="EMBL/GenBank/DDBJ databases">
        <authorList>
            <person name="Yamashiro T."/>
            <person name="Shiraishi A."/>
            <person name="Satake H."/>
            <person name="Nakayama K."/>
        </authorList>
    </citation>
    <scope>NUCLEOTIDE SEQUENCE</scope>
</reference>
<keyword evidence="3" id="KW-1185">Reference proteome</keyword>
<dbReference type="Proteomes" id="UP001151760">
    <property type="component" value="Unassembled WGS sequence"/>
</dbReference>
<feature type="compositionally biased region" description="Basic and acidic residues" evidence="1">
    <location>
        <begin position="468"/>
        <end position="483"/>
    </location>
</feature>
<evidence type="ECO:0000313" key="2">
    <source>
        <dbReference type="EMBL" id="GJT56578.1"/>
    </source>
</evidence>
<reference evidence="2" key="1">
    <citation type="journal article" date="2022" name="Int. J. Mol. Sci.">
        <title>Draft Genome of Tanacetum Coccineum: Genomic Comparison of Closely Related Tanacetum-Family Plants.</title>
        <authorList>
            <person name="Yamashiro T."/>
            <person name="Shiraishi A."/>
            <person name="Nakayama K."/>
            <person name="Satake H."/>
        </authorList>
    </citation>
    <scope>NUCLEOTIDE SEQUENCE</scope>
</reference>
<feature type="region of interest" description="Disordered" evidence="1">
    <location>
        <begin position="453"/>
        <end position="496"/>
    </location>
</feature>
<protein>
    <submittedName>
        <fullName evidence="2">Uncharacterized protein</fullName>
    </submittedName>
</protein>
<evidence type="ECO:0000313" key="3">
    <source>
        <dbReference type="Proteomes" id="UP001151760"/>
    </source>
</evidence>
<accession>A0ABQ5EZT3</accession>